<dbReference type="InterPro" id="IPR001570">
    <property type="entry name" value="Peptidase_M4_C_domain"/>
</dbReference>
<keyword evidence="4 10" id="KW-0732">Signal</keyword>
<dbReference type="CDD" id="cd09597">
    <property type="entry name" value="M4_TLP"/>
    <property type="match status" value="1"/>
</dbReference>
<dbReference type="Gene3D" id="3.10.170.10">
    <property type="match status" value="1"/>
</dbReference>
<comment type="caution">
    <text evidence="14">The sequence shown here is derived from an EMBL/GenBank/DDBJ whole genome shotgun (WGS) entry which is preliminary data.</text>
</comment>
<dbReference type="SUPFAM" id="SSF55486">
    <property type="entry name" value="Metalloproteases ('zincins'), catalytic domain"/>
    <property type="match status" value="1"/>
</dbReference>
<dbReference type="Gene3D" id="1.10.390.10">
    <property type="entry name" value="Neutral Protease Domain 2"/>
    <property type="match status" value="1"/>
</dbReference>
<dbReference type="PRINTS" id="PR00730">
    <property type="entry name" value="THERMOLYSIN"/>
</dbReference>
<keyword evidence="3" id="KW-0479">Metal-binding</keyword>
<dbReference type="InterPro" id="IPR027268">
    <property type="entry name" value="Peptidase_M4/M1_CTD_sf"/>
</dbReference>
<feature type="active site" description="Proton donor" evidence="8">
    <location>
        <position position="481"/>
    </location>
</feature>
<dbReference type="GO" id="GO:0004222">
    <property type="term" value="F:metalloendopeptidase activity"/>
    <property type="evidence" value="ECO:0007669"/>
    <property type="project" value="InterPro"/>
</dbReference>
<dbReference type="SUPFAM" id="SSF69318">
    <property type="entry name" value="Integrin alpha N-terminal domain"/>
    <property type="match status" value="1"/>
</dbReference>
<evidence type="ECO:0000256" key="2">
    <source>
        <dbReference type="ARBA" id="ARBA00022670"/>
    </source>
</evidence>
<evidence type="ECO:0000256" key="9">
    <source>
        <dbReference type="SAM" id="MobiDB-lite"/>
    </source>
</evidence>
<evidence type="ECO:0000256" key="3">
    <source>
        <dbReference type="ARBA" id="ARBA00022723"/>
    </source>
</evidence>
<keyword evidence="2" id="KW-0645">Protease</keyword>
<keyword evidence="7 14" id="KW-0482">Metalloprotease</keyword>
<evidence type="ECO:0000256" key="7">
    <source>
        <dbReference type="ARBA" id="ARBA00023049"/>
    </source>
</evidence>
<proteinExistence type="inferred from homology"/>
<dbReference type="GO" id="GO:0046872">
    <property type="term" value="F:metal ion binding"/>
    <property type="evidence" value="ECO:0007669"/>
    <property type="project" value="UniProtKB-KW"/>
</dbReference>
<sequence>MSRRFAAGGTVALVAGLLAAVSTSAQAAPPSLQARAVASADASIRSHPDAVSAAPGDAYTVARTVTEPSGASHVRYTRTYAGLPVLGGDFVVHNAPGGTLAGVTNALAAPLAVDTKAAVPAVRAASASRAAFSGTVSGADAPRLVVDATSGTGHLAWETVVRGTRAQTPSVLHVLTDARTGAVTGSFDEVKTLSGPGTGGTGGGGLASDGPGVGGTGTGDRTTDGPGTVGTGTGEFAADGPGTTGTGGGDLPNGLNVAGTGKSIYSGTVTIDTTPSYSMVDPSHGNNSTCDMNQGSGTCTTFTDADNVWGDGTQANRQSAGVDAHYGAALTFDYFKNVHGRNGIFGNGTGVPSRVHYGSNYINAFWNGSTMTYGDGQNNQRPLVAIDVAGHEMGHGITENIIPGGLTYAGESGGLNESASDIWGTMVEYSANNASDPGDYLIGEKINIFGNGNPLRWMYDPKLDGSSKNCWYDGIGNIDVHYSSGVGNLAYYFLAEGSTANAPLCPGASPVTGVGRDKAAKIWYRAMDLYFTSSTKYVAVGANDARAATLSAASDLYGLCSTEYKAVQGAWTGVNVAGEDAPCTTPGTRVARDYNGDGRSDLALTGGSGWTTVPVAFGNGAGSFSVTNNGVTNFPGWAATAGVQAVSGDFNGDGRADIALAGGSGWTTVPVAFSNGNGTFTVTNNGVANFPGWATTPGVKLLSGDFNGDGRADLALTGGGGWTTVPVAFSNGNGTFTVTNNGVANFPGWAATANVKAVAGDFNGDGRADIVLTGGSGWTTVPVAFSNGNGTFNVTNSGVANIPGWATTPGVQVAAGDINGDGRADFLLTGGSGWTTVPVAFSNGNGTFTVTNNGVANIPGWATTPGVQVAAGDFNGDGRTDFALAGGSGWTTVPVAFSNGNGTFTVTNNGVANFPGWATTPGVKLV</sequence>
<evidence type="ECO:0000256" key="5">
    <source>
        <dbReference type="ARBA" id="ARBA00022801"/>
    </source>
</evidence>
<evidence type="ECO:0000256" key="6">
    <source>
        <dbReference type="ARBA" id="ARBA00022833"/>
    </source>
</evidence>
<evidence type="ECO:0000256" key="10">
    <source>
        <dbReference type="SAM" id="SignalP"/>
    </source>
</evidence>
<evidence type="ECO:0000313" key="15">
    <source>
        <dbReference type="Proteomes" id="UP000622552"/>
    </source>
</evidence>
<dbReference type="Proteomes" id="UP000622552">
    <property type="component" value="Unassembled WGS sequence"/>
</dbReference>
<comment type="similarity">
    <text evidence="1">Belongs to the peptidase M4 family.</text>
</comment>
<keyword evidence="15" id="KW-1185">Reference proteome</keyword>
<reference evidence="14" key="1">
    <citation type="submission" date="2020-11" db="EMBL/GenBank/DDBJ databases">
        <title>Sequencing the genomes of 1000 actinobacteria strains.</title>
        <authorList>
            <person name="Klenk H.-P."/>
        </authorList>
    </citation>
    <scope>NUCLEOTIDE SEQUENCE</scope>
    <source>
        <strain evidence="14">DSM 45356</strain>
    </source>
</reference>
<evidence type="ECO:0000256" key="8">
    <source>
        <dbReference type="PIRSR" id="PIRSR623612-1"/>
    </source>
</evidence>
<evidence type="ECO:0000256" key="4">
    <source>
        <dbReference type="ARBA" id="ARBA00022729"/>
    </source>
</evidence>
<feature type="compositionally biased region" description="Gly residues" evidence="9">
    <location>
        <begin position="196"/>
        <end position="218"/>
    </location>
</feature>
<evidence type="ECO:0000313" key="14">
    <source>
        <dbReference type="EMBL" id="MBG6135085.1"/>
    </source>
</evidence>
<dbReference type="PANTHER" id="PTHR33794:SF1">
    <property type="entry name" value="BACILLOLYSIN"/>
    <property type="match status" value="1"/>
</dbReference>
<accession>A0A8J7G8V7</accession>
<protein>
    <submittedName>
        <fullName evidence="14">Zn-dependent metalloprotease</fullName>
    </submittedName>
</protein>
<organism evidence="14 15">
    <name type="scientific">Longispora fulva</name>
    <dbReference type="NCBI Taxonomy" id="619741"/>
    <lineage>
        <taxon>Bacteria</taxon>
        <taxon>Bacillati</taxon>
        <taxon>Actinomycetota</taxon>
        <taxon>Actinomycetes</taxon>
        <taxon>Micromonosporales</taxon>
        <taxon>Micromonosporaceae</taxon>
        <taxon>Longispora</taxon>
    </lineage>
</organism>
<keyword evidence="5" id="KW-0378">Hydrolase</keyword>
<feature type="domain" description="Peptidase M4 C-terminal" evidence="12">
    <location>
        <begin position="405"/>
        <end position="576"/>
    </location>
</feature>
<gene>
    <name evidence="14" type="ORF">IW245_001279</name>
</gene>
<dbReference type="Pfam" id="PF01447">
    <property type="entry name" value="Peptidase_M4"/>
    <property type="match status" value="1"/>
</dbReference>
<dbReference type="Gene3D" id="2.40.128.340">
    <property type="match status" value="3"/>
</dbReference>
<dbReference type="InterPro" id="IPR023612">
    <property type="entry name" value="Peptidase_M4"/>
</dbReference>
<feature type="active site" evidence="8">
    <location>
        <position position="392"/>
    </location>
</feature>
<feature type="signal peptide" evidence="10">
    <location>
        <begin position="1"/>
        <end position="27"/>
    </location>
</feature>
<dbReference type="Pfam" id="PF13517">
    <property type="entry name" value="FG-GAP_3"/>
    <property type="match status" value="2"/>
</dbReference>
<feature type="compositionally biased region" description="Gly residues" evidence="9">
    <location>
        <begin position="242"/>
        <end position="251"/>
    </location>
</feature>
<dbReference type="Pfam" id="PF02868">
    <property type="entry name" value="Peptidase_M4_C"/>
    <property type="match status" value="1"/>
</dbReference>
<feature type="chain" id="PRO_5035276345" evidence="10">
    <location>
        <begin position="28"/>
        <end position="926"/>
    </location>
</feature>
<feature type="region of interest" description="Disordered" evidence="9">
    <location>
        <begin position="188"/>
        <end position="252"/>
    </location>
</feature>
<evidence type="ECO:0000259" key="12">
    <source>
        <dbReference type="Pfam" id="PF02868"/>
    </source>
</evidence>
<evidence type="ECO:0000259" key="11">
    <source>
        <dbReference type="Pfam" id="PF01447"/>
    </source>
</evidence>
<dbReference type="AlphaFoldDB" id="A0A8J7G8V7"/>
<dbReference type="InterPro" id="IPR028994">
    <property type="entry name" value="Integrin_alpha_N"/>
</dbReference>
<feature type="domain" description="FTP" evidence="13">
    <location>
        <begin position="58"/>
        <end position="106"/>
    </location>
</feature>
<name>A0A8J7G8V7_9ACTN</name>
<dbReference type="GO" id="GO:0006508">
    <property type="term" value="P:proteolysis"/>
    <property type="evidence" value="ECO:0007669"/>
    <property type="project" value="UniProtKB-KW"/>
</dbReference>
<dbReference type="InterPro" id="IPR013517">
    <property type="entry name" value="FG-GAP"/>
</dbReference>
<dbReference type="Gene3D" id="3.10.450.490">
    <property type="match status" value="1"/>
</dbReference>
<dbReference type="InterPro" id="IPR013856">
    <property type="entry name" value="Peptidase_M4_domain"/>
</dbReference>
<dbReference type="InterPro" id="IPR011096">
    <property type="entry name" value="FTP_domain"/>
</dbReference>
<evidence type="ECO:0000259" key="13">
    <source>
        <dbReference type="Pfam" id="PF07504"/>
    </source>
</evidence>
<dbReference type="InterPro" id="IPR050728">
    <property type="entry name" value="Zinc_Metalloprotease_M4"/>
</dbReference>
<dbReference type="EMBL" id="JADOUF010000001">
    <property type="protein sequence ID" value="MBG6135085.1"/>
    <property type="molecule type" value="Genomic_DNA"/>
</dbReference>
<feature type="domain" description="Peptidase M4" evidence="11">
    <location>
        <begin position="259"/>
        <end position="399"/>
    </location>
</feature>
<evidence type="ECO:0000256" key="1">
    <source>
        <dbReference type="ARBA" id="ARBA00009388"/>
    </source>
</evidence>
<keyword evidence="6" id="KW-0862">Zinc</keyword>
<dbReference type="PANTHER" id="PTHR33794">
    <property type="entry name" value="BACILLOLYSIN"/>
    <property type="match status" value="1"/>
</dbReference>
<dbReference type="RefSeq" id="WP_197002243.1">
    <property type="nucleotide sequence ID" value="NZ_JADOUF010000001.1"/>
</dbReference>
<dbReference type="Pfam" id="PF07504">
    <property type="entry name" value="FTP"/>
    <property type="match status" value="1"/>
</dbReference>